<proteinExistence type="predicted"/>
<name>A0A401GQT6_9APHY</name>
<accession>A0A401GQT6</accession>
<protein>
    <submittedName>
        <fullName evidence="1">Uncharacterized protein</fullName>
    </submittedName>
</protein>
<dbReference type="GeneID" id="38781482"/>
<gene>
    <name evidence="1" type="ORF">SCP_0605440</name>
</gene>
<evidence type="ECO:0000313" key="1">
    <source>
        <dbReference type="EMBL" id="GBE84565.1"/>
    </source>
</evidence>
<dbReference type="EMBL" id="BFAD01000006">
    <property type="protein sequence ID" value="GBE84565.1"/>
    <property type="molecule type" value="Genomic_DNA"/>
</dbReference>
<dbReference type="Proteomes" id="UP000287166">
    <property type="component" value="Unassembled WGS sequence"/>
</dbReference>
<evidence type="ECO:0000313" key="2">
    <source>
        <dbReference type="Proteomes" id="UP000287166"/>
    </source>
</evidence>
<comment type="caution">
    <text evidence="1">The sequence shown here is derived from an EMBL/GenBank/DDBJ whole genome shotgun (WGS) entry which is preliminary data.</text>
</comment>
<sequence>MSEPANVPADVFANVGTNPKVVAAVNKVKAEPIGKGDPLKVVAKDGVLQWTLKTNYRGSAQTSDVGAANYSGTGSTAEFAPTTGSFTLVLTTTEAELTLKGDDGKQTVYKGEGVSVDLSNTYYGRWAYLG</sequence>
<organism evidence="1 2">
    <name type="scientific">Sparassis crispa</name>
    <dbReference type="NCBI Taxonomy" id="139825"/>
    <lineage>
        <taxon>Eukaryota</taxon>
        <taxon>Fungi</taxon>
        <taxon>Dikarya</taxon>
        <taxon>Basidiomycota</taxon>
        <taxon>Agaricomycotina</taxon>
        <taxon>Agaricomycetes</taxon>
        <taxon>Polyporales</taxon>
        <taxon>Sparassidaceae</taxon>
        <taxon>Sparassis</taxon>
    </lineage>
</organism>
<dbReference type="InParanoid" id="A0A401GQT6"/>
<dbReference type="RefSeq" id="XP_027615478.1">
    <property type="nucleotide sequence ID" value="XM_027759677.1"/>
</dbReference>
<keyword evidence="2" id="KW-1185">Reference proteome</keyword>
<reference evidence="1 2" key="1">
    <citation type="journal article" date="2018" name="Sci. Rep.">
        <title>Genome sequence of the cauliflower mushroom Sparassis crispa (Hanabiratake) and its association with beneficial usage.</title>
        <authorList>
            <person name="Kiyama R."/>
            <person name="Furutani Y."/>
            <person name="Kawaguchi K."/>
            <person name="Nakanishi T."/>
        </authorList>
    </citation>
    <scope>NUCLEOTIDE SEQUENCE [LARGE SCALE GENOMIC DNA]</scope>
</reference>
<dbReference type="AlphaFoldDB" id="A0A401GQT6"/>